<dbReference type="InterPro" id="IPR036388">
    <property type="entry name" value="WH-like_DNA-bd_sf"/>
</dbReference>
<feature type="compositionally biased region" description="Polar residues" evidence="1">
    <location>
        <begin position="133"/>
        <end position="147"/>
    </location>
</feature>
<comment type="caution">
    <text evidence="3">The sequence shown here is derived from an EMBL/GenBank/DDBJ whole genome shotgun (WGS) entry which is preliminary data.</text>
</comment>
<gene>
    <name evidence="3" type="ORF">CGS50_002105</name>
</gene>
<proteinExistence type="predicted"/>
<dbReference type="EMBL" id="NMTS02000001">
    <property type="protein sequence ID" value="PLK30927.1"/>
    <property type="molecule type" value="Genomic_DNA"/>
</dbReference>
<dbReference type="AlphaFoldDB" id="A0A2J4JSV6"/>
<dbReference type="Pfam" id="PF07553">
    <property type="entry name" value="Lipoprotein_Ltp"/>
    <property type="match status" value="1"/>
</dbReference>
<name>A0A2J4JSV6_9FIRM</name>
<evidence type="ECO:0000313" key="3">
    <source>
        <dbReference type="EMBL" id="PLK30927.1"/>
    </source>
</evidence>
<evidence type="ECO:0000259" key="2">
    <source>
        <dbReference type="Pfam" id="PF07553"/>
    </source>
</evidence>
<feature type="domain" description="Putative host cell surface-exposed lipoprotein Ltp-like HTH region" evidence="2">
    <location>
        <begin position="150"/>
        <end position="193"/>
    </location>
</feature>
<dbReference type="InterPro" id="IPR011434">
    <property type="entry name" value="Ltp-like_HTH"/>
</dbReference>
<evidence type="ECO:0000313" key="4">
    <source>
        <dbReference type="Proteomes" id="UP000221015"/>
    </source>
</evidence>
<dbReference type="Gene3D" id="1.10.10.10">
    <property type="entry name" value="Winged helix-like DNA-binding domain superfamily/Winged helix DNA-binding domain"/>
    <property type="match status" value="1"/>
</dbReference>
<dbReference type="Proteomes" id="UP000221015">
    <property type="component" value="Unassembled WGS sequence"/>
</dbReference>
<reference evidence="3 4" key="1">
    <citation type="journal article" date="2017" name="Front. Microbiol.">
        <title>New Insights into the Diversity of the Genus Faecalibacterium.</title>
        <authorList>
            <person name="Benevides L."/>
            <person name="Burman S."/>
            <person name="Martin R."/>
            <person name="Robert V."/>
            <person name="Thomas M."/>
            <person name="Miquel S."/>
            <person name="Chain F."/>
            <person name="Sokol H."/>
            <person name="Bermudez-Humaran L.G."/>
            <person name="Morrison M."/>
            <person name="Langella P."/>
            <person name="Azevedo V.A."/>
            <person name="Chatel J.M."/>
            <person name="Soares S."/>
        </authorList>
    </citation>
    <scope>NUCLEOTIDE SEQUENCE [LARGE SCALE GENOMIC DNA]</scope>
    <source>
        <strain evidence="3 4">CNCM I 4542</strain>
    </source>
</reference>
<feature type="region of interest" description="Disordered" evidence="1">
    <location>
        <begin position="130"/>
        <end position="150"/>
    </location>
</feature>
<protein>
    <recommendedName>
        <fullName evidence="2">Putative host cell surface-exposed lipoprotein Ltp-like HTH region domain-containing protein</fullName>
    </recommendedName>
</protein>
<organism evidence="3 4">
    <name type="scientific">Faecalibacterium prausnitzii</name>
    <dbReference type="NCBI Taxonomy" id="853"/>
    <lineage>
        <taxon>Bacteria</taxon>
        <taxon>Bacillati</taxon>
        <taxon>Bacillota</taxon>
        <taxon>Clostridia</taxon>
        <taxon>Eubacteriales</taxon>
        <taxon>Oscillospiraceae</taxon>
        <taxon>Faecalibacterium</taxon>
    </lineage>
</organism>
<evidence type="ECO:0000256" key="1">
    <source>
        <dbReference type="SAM" id="MobiDB-lite"/>
    </source>
</evidence>
<sequence>MSFIWLKSPLKSADGLETTILEVAEKLAESTGFTNPVATMKEAPIQGYLIDIDCDGVDGIEFESLSSETIQSKYKELDDKIFDVIYRESMSYASISLGEIHANGKWYGVKDEKLNVTADSEKVKEKIAERKNNSAIQNDDDSSSGAVTQEHENALSTAKIYYYEMYMSKQKIYDQLIYNGFTASEAQYAINHLD</sequence>
<accession>A0A2J4JSV6</accession>